<keyword evidence="6" id="KW-1185">Reference proteome</keyword>
<proteinExistence type="inferred from homology"/>
<dbReference type="GO" id="GO:0016787">
    <property type="term" value="F:hydrolase activity"/>
    <property type="evidence" value="ECO:0007669"/>
    <property type="project" value="UniProtKB-KW"/>
</dbReference>
<gene>
    <name evidence="5" type="ORF">CERSUDRAFT_111707</name>
</gene>
<reference evidence="5 6" key="1">
    <citation type="journal article" date="2012" name="Proc. Natl. Acad. Sci. U.S.A.">
        <title>Comparative genomics of Ceriporiopsis subvermispora and Phanerochaete chrysosporium provide insight into selective ligninolysis.</title>
        <authorList>
            <person name="Fernandez-Fueyo E."/>
            <person name="Ruiz-Duenas F.J."/>
            <person name="Ferreira P."/>
            <person name="Floudas D."/>
            <person name="Hibbett D.S."/>
            <person name="Canessa P."/>
            <person name="Larrondo L.F."/>
            <person name="James T.Y."/>
            <person name="Seelenfreund D."/>
            <person name="Lobos S."/>
            <person name="Polanco R."/>
            <person name="Tello M."/>
            <person name="Honda Y."/>
            <person name="Watanabe T."/>
            <person name="Watanabe T."/>
            <person name="Ryu J.S."/>
            <person name="Kubicek C.P."/>
            <person name="Schmoll M."/>
            <person name="Gaskell J."/>
            <person name="Hammel K.E."/>
            <person name="St John F.J."/>
            <person name="Vanden Wymelenberg A."/>
            <person name="Sabat G."/>
            <person name="Splinter BonDurant S."/>
            <person name="Syed K."/>
            <person name="Yadav J.S."/>
            <person name="Doddapaneni H."/>
            <person name="Subramanian V."/>
            <person name="Lavin J.L."/>
            <person name="Oguiza J.A."/>
            <person name="Perez G."/>
            <person name="Pisabarro A.G."/>
            <person name="Ramirez L."/>
            <person name="Santoyo F."/>
            <person name="Master E."/>
            <person name="Coutinho P.M."/>
            <person name="Henrissat B."/>
            <person name="Lombard V."/>
            <person name="Magnuson J.K."/>
            <person name="Kuees U."/>
            <person name="Hori C."/>
            <person name="Igarashi K."/>
            <person name="Samejima M."/>
            <person name="Held B.W."/>
            <person name="Barry K.W."/>
            <person name="LaButti K.M."/>
            <person name="Lapidus A."/>
            <person name="Lindquist E.A."/>
            <person name="Lucas S.M."/>
            <person name="Riley R."/>
            <person name="Salamov A.A."/>
            <person name="Hoffmeister D."/>
            <person name="Schwenk D."/>
            <person name="Hadar Y."/>
            <person name="Yarden O."/>
            <person name="de Vries R.P."/>
            <person name="Wiebenga A."/>
            <person name="Stenlid J."/>
            <person name="Eastwood D."/>
            <person name="Grigoriev I.V."/>
            <person name="Berka R.M."/>
            <person name="Blanchette R.A."/>
            <person name="Kersten P."/>
            <person name="Martinez A.T."/>
            <person name="Vicuna R."/>
            <person name="Cullen D."/>
        </authorList>
    </citation>
    <scope>NUCLEOTIDE SEQUENCE [LARGE SCALE GENOMIC DNA]</scope>
    <source>
        <strain evidence="5 6">B</strain>
    </source>
</reference>
<organism evidence="5 6">
    <name type="scientific">Ceriporiopsis subvermispora (strain B)</name>
    <name type="common">White-rot fungus</name>
    <name type="synonym">Gelatoporia subvermispora</name>
    <dbReference type="NCBI Taxonomy" id="914234"/>
    <lineage>
        <taxon>Eukaryota</taxon>
        <taxon>Fungi</taxon>
        <taxon>Dikarya</taxon>
        <taxon>Basidiomycota</taxon>
        <taxon>Agaricomycotina</taxon>
        <taxon>Agaricomycetes</taxon>
        <taxon>Polyporales</taxon>
        <taxon>Gelatoporiaceae</taxon>
        <taxon>Gelatoporia</taxon>
    </lineage>
</organism>
<dbReference type="AlphaFoldDB" id="M2RRS5"/>
<dbReference type="InterPro" id="IPR029058">
    <property type="entry name" value="AB_hydrolase_fold"/>
</dbReference>
<dbReference type="InterPro" id="IPR000639">
    <property type="entry name" value="Epox_hydrolase-like"/>
</dbReference>
<dbReference type="PRINTS" id="PR00412">
    <property type="entry name" value="EPOXHYDRLASE"/>
</dbReference>
<protein>
    <recommendedName>
        <fullName evidence="4">AB hydrolase-1 domain-containing protein</fullName>
    </recommendedName>
</protein>
<dbReference type="Proteomes" id="UP000016930">
    <property type="component" value="Unassembled WGS sequence"/>
</dbReference>
<comment type="similarity">
    <text evidence="2">Belongs to the AB hydrolase superfamily. Epoxide hydrolase family.</text>
</comment>
<name>M2RRS5_CERS8</name>
<evidence type="ECO:0000313" key="6">
    <source>
        <dbReference type="Proteomes" id="UP000016930"/>
    </source>
</evidence>
<evidence type="ECO:0000256" key="3">
    <source>
        <dbReference type="SAM" id="SignalP"/>
    </source>
</evidence>
<dbReference type="OrthoDB" id="408373at2759"/>
<dbReference type="STRING" id="914234.M2RRS5"/>
<dbReference type="HOGENOM" id="CLU_020336_7_5_1"/>
<evidence type="ECO:0000259" key="4">
    <source>
        <dbReference type="Pfam" id="PF00561"/>
    </source>
</evidence>
<accession>M2RRS5</accession>
<keyword evidence="3" id="KW-0732">Signal</keyword>
<feature type="signal peptide" evidence="3">
    <location>
        <begin position="1"/>
        <end position="21"/>
    </location>
</feature>
<sequence>MRFPTSVLLTAVVALVVHVHAEDDGDVLYPVSFGPRDLPHKTVICPAVHRANGTNVDIQIEYVDINPDAERTILMVHGWPSLWHSWKYQIEEFKDDYHLLVPNLRGFARSTHPGDVEGSSAMPDLVSDLACVLEDSLKTNSRKRSAQGDGKVICMGHDWGTQVCYELARMRPDLVEGVVGTAIPYLPSASKPLPTAQMYALLPKLRYQSFLARPALAAQELNADIRRALRGTLRSVSSPPPDAFLTDEESFMRAWGDIEIPPTPFFTPEEEDYWVEQYGIQGFESTVYFYTAKNRHRAWEFAFSQGNHTISQPVLSILPTHDPVADWAFAAKLLKSEEFLPQLSPVVLLKAAHWIQLERPREVNAAVREWLKTLSAPGGAGKIEAGKHEERGHATDEL</sequence>
<dbReference type="Gene3D" id="3.40.50.1820">
    <property type="entry name" value="alpha/beta hydrolase"/>
    <property type="match status" value="1"/>
</dbReference>
<evidence type="ECO:0000256" key="1">
    <source>
        <dbReference type="ARBA" id="ARBA00022801"/>
    </source>
</evidence>
<feature type="chain" id="PRO_5004024318" description="AB hydrolase-1 domain-containing protein" evidence="3">
    <location>
        <begin position="22"/>
        <end position="398"/>
    </location>
</feature>
<feature type="domain" description="AB hydrolase-1" evidence="4">
    <location>
        <begin position="72"/>
        <end position="360"/>
    </location>
</feature>
<dbReference type="SUPFAM" id="SSF53474">
    <property type="entry name" value="alpha/beta-Hydrolases"/>
    <property type="match status" value="1"/>
</dbReference>
<dbReference type="Pfam" id="PF00561">
    <property type="entry name" value="Abhydrolase_1"/>
    <property type="match status" value="1"/>
</dbReference>
<keyword evidence="1" id="KW-0378">Hydrolase</keyword>
<evidence type="ECO:0000313" key="5">
    <source>
        <dbReference type="EMBL" id="EMD41142.1"/>
    </source>
</evidence>
<dbReference type="EMBL" id="KB445792">
    <property type="protein sequence ID" value="EMD41142.1"/>
    <property type="molecule type" value="Genomic_DNA"/>
</dbReference>
<dbReference type="PANTHER" id="PTHR43329">
    <property type="entry name" value="EPOXIDE HYDROLASE"/>
    <property type="match status" value="1"/>
</dbReference>
<evidence type="ECO:0000256" key="2">
    <source>
        <dbReference type="ARBA" id="ARBA00038334"/>
    </source>
</evidence>
<dbReference type="InterPro" id="IPR000073">
    <property type="entry name" value="AB_hydrolase_1"/>
</dbReference>